<protein>
    <submittedName>
        <fullName evidence="2">Uncharacterized protein</fullName>
    </submittedName>
</protein>
<reference evidence="2 3" key="1">
    <citation type="journal article" date="2023" name="Plants (Basel)">
        <title>Bridging the Gap: Combining Genomics and Transcriptomics Approaches to Understand Stylosanthes scabra, an Orphan Legume from the Brazilian Caatinga.</title>
        <authorList>
            <person name="Ferreira-Neto J.R.C."/>
            <person name="da Silva M.D."/>
            <person name="Binneck E."/>
            <person name="de Melo N.F."/>
            <person name="da Silva R.H."/>
            <person name="de Melo A.L.T.M."/>
            <person name="Pandolfi V."/>
            <person name="Bustamante F.O."/>
            <person name="Brasileiro-Vidal A.C."/>
            <person name="Benko-Iseppon A.M."/>
        </authorList>
    </citation>
    <scope>NUCLEOTIDE SEQUENCE [LARGE SCALE GENOMIC DNA]</scope>
    <source>
        <tissue evidence="2">Leaves</tissue>
    </source>
</reference>
<name>A0ABU6YNK3_9FABA</name>
<evidence type="ECO:0000313" key="2">
    <source>
        <dbReference type="EMBL" id="MED6211001.1"/>
    </source>
</evidence>
<evidence type="ECO:0000256" key="1">
    <source>
        <dbReference type="SAM" id="MobiDB-lite"/>
    </source>
</evidence>
<keyword evidence="3" id="KW-1185">Reference proteome</keyword>
<comment type="caution">
    <text evidence="2">The sequence shown here is derived from an EMBL/GenBank/DDBJ whole genome shotgun (WGS) entry which is preliminary data.</text>
</comment>
<proteinExistence type="predicted"/>
<dbReference type="EMBL" id="JASCZI010242420">
    <property type="protein sequence ID" value="MED6211001.1"/>
    <property type="molecule type" value="Genomic_DNA"/>
</dbReference>
<evidence type="ECO:0000313" key="3">
    <source>
        <dbReference type="Proteomes" id="UP001341840"/>
    </source>
</evidence>
<feature type="region of interest" description="Disordered" evidence="1">
    <location>
        <begin position="14"/>
        <end position="35"/>
    </location>
</feature>
<sequence>MLLQRRKPPLCEVRANHDSKREASTPPPSQPRSGHIDDAAKLMRVITWNQSFRRIPNLDEGKDDVVDLEDHETHATGDLNFCHAKAVYLRRKFLKRYQLNIIVADGICCLNLILWNEEAKLILGKFANEIRDLEAGLDVNGATTASLSKDSTLESNFEVGLRTAAKGAAWNGGAAGKSIPGGVVSALYSPEVWGSSCRSVRRCVEKRKFD</sequence>
<accession>A0ABU6YNK3</accession>
<gene>
    <name evidence="2" type="ORF">PIB30_069511</name>
</gene>
<dbReference type="Proteomes" id="UP001341840">
    <property type="component" value="Unassembled WGS sequence"/>
</dbReference>
<feature type="compositionally biased region" description="Basic and acidic residues" evidence="1">
    <location>
        <begin position="14"/>
        <end position="23"/>
    </location>
</feature>
<organism evidence="2 3">
    <name type="scientific">Stylosanthes scabra</name>
    <dbReference type="NCBI Taxonomy" id="79078"/>
    <lineage>
        <taxon>Eukaryota</taxon>
        <taxon>Viridiplantae</taxon>
        <taxon>Streptophyta</taxon>
        <taxon>Embryophyta</taxon>
        <taxon>Tracheophyta</taxon>
        <taxon>Spermatophyta</taxon>
        <taxon>Magnoliopsida</taxon>
        <taxon>eudicotyledons</taxon>
        <taxon>Gunneridae</taxon>
        <taxon>Pentapetalae</taxon>
        <taxon>rosids</taxon>
        <taxon>fabids</taxon>
        <taxon>Fabales</taxon>
        <taxon>Fabaceae</taxon>
        <taxon>Papilionoideae</taxon>
        <taxon>50 kb inversion clade</taxon>
        <taxon>dalbergioids sensu lato</taxon>
        <taxon>Dalbergieae</taxon>
        <taxon>Pterocarpus clade</taxon>
        <taxon>Stylosanthes</taxon>
    </lineage>
</organism>